<dbReference type="AlphaFoldDB" id="A0A0L8C357"/>
<gene>
    <name evidence="1" type="ORF">AC244_08600</name>
</gene>
<accession>A0A0L8C357</accession>
<name>A0A0L8C357_ENSAD</name>
<evidence type="ECO:0008006" key="3">
    <source>
        <dbReference type="Google" id="ProtNLM"/>
    </source>
</evidence>
<protein>
    <recommendedName>
        <fullName evidence="3">DUF1127 domain-containing protein</fullName>
    </recommendedName>
</protein>
<evidence type="ECO:0000313" key="2">
    <source>
        <dbReference type="Proteomes" id="UP000037425"/>
    </source>
</evidence>
<dbReference type="EMBL" id="LGAP01000002">
    <property type="protein sequence ID" value="KOF21387.1"/>
    <property type="molecule type" value="Genomic_DNA"/>
</dbReference>
<proteinExistence type="predicted"/>
<dbReference type="Proteomes" id="UP000037425">
    <property type="component" value="Unassembled WGS sequence"/>
</dbReference>
<sequence>MSNLLTGMSEFYNAVWLDTRQPAKHSGDGAGRYDPFRLLAVWEERIRFRQQLELMAKNNPELLDDVGLTRAQVDRETRKPFWQR</sequence>
<organism evidence="1 2">
    <name type="scientific">Ensifer adhaerens</name>
    <name type="common">Sinorhizobium morelense</name>
    <dbReference type="NCBI Taxonomy" id="106592"/>
    <lineage>
        <taxon>Bacteria</taxon>
        <taxon>Pseudomonadati</taxon>
        <taxon>Pseudomonadota</taxon>
        <taxon>Alphaproteobacteria</taxon>
        <taxon>Hyphomicrobiales</taxon>
        <taxon>Rhizobiaceae</taxon>
        <taxon>Sinorhizobium/Ensifer group</taxon>
        <taxon>Ensifer</taxon>
    </lineage>
</organism>
<dbReference type="RefSeq" id="WP_053248327.1">
    <property type="nucleotide sequence ID" value="NZ_LGAP01000002.1"/>
</dbReference>
<reference evidence="2" key="1">
    <citation type="submission" date="2015-07" db="EMBL/GenBank/DDBJ databases">
        <title>Whole genome sequence of an Ensifer adhaerens strain isolated from a cave pool in the Wind Cave National Park.</title>
        <authorList>
            <person name="Eng W.W.H."/>
            <person name="Gan H.M."/>
            <person name="Barton H.A."/>
            <person name="Savka M.A."/>
        </authorList>
    </citation>
    <scope>NUCLEOTIDE SEQUENCE [LARGE SCALE GENOMIC DNA]</scope>
    <source>
        <strain evidence="2">SD006</strain>
    </source>
</reference>
<comment type="caution">
    <text evidence="1">The sequence shown here is derived from an EMBL/GenBank/DDBJ whole genome shotgun (WGS) entry which is preliminary data.</text>
</comment>
<evidence type="ECO:0000313" key="1">
    <source>
        <dbReference type="EMBL" id="KOF21387.1"/>
    </source>
</evidence>
<dbReference type="PATRIC" id="fig|106592.7.peg.3390"/>